<evidence type="ECO:0000313" key="2">
    <source>
        <dbReference type="Proteomes" id="UP001221757"/>
    </source>
</evidence>
<evidence type="ECO:0008006" key="3">
    <source>
        <dbReference type="Google" id="ProtNLM"/>
    </source>
</evidence>
<sequence>MALSYCSAPATSVDGERSFSEGRNQCAWNQHSMSSQTFRQQMSVGAWAEAPFFDLDTAEQILDNHTRGLRGSSSS</sequence>
<evidence type="ECO:0000313" key="1">
    <source>
        <dbReference type="EMBL" id="KAJ7645724.1"/>
    </source>
</evidence>
<protein>
    <recommendedName>
        <fullName evidence="3">HAT C-terminal dimerisation domain-containing protein</fullName>
    </recommendedName>
</protein>
<reference evidence="1" key="1">
    <citation type="submission" date="2023-03" db="EMBL/GenBank/DDBJ databases">
        <title>Massive genome expansion in bonnet fungi (Mycena s.s.) driven by repeated elements and novel gene families across ecological guilds.</title>
        <authorList>
            <consortium name="Lawrence Berkeley National Laboratory"/>
            <person name="Harder C.B."/>
            <person name="Miyauchi S."/>
            <person name="Viragh M."/>
            <person name="Kuo A."/>
            <person name="Thoen E."/>
            <person name="Andreopoulos B."/>
            <person name="Lu D."/>
            <person name="Skrede I."/>
            <person name="Drula E."/>
            <person name="Henrissat B."/>
            <person name="Morin E."/>
            <person name="Kohler A."/>
            <person name="Barry K."/>
            <person name="LaButti K."/>
            <person name="Morin E."/>
            <person name="Salamov A."/>
            <person name="Lipzen A."/>
            <person name="Mereny Z."/>
            <person name="Hegedus B."/>
            <person name="Baldrian P."/>
            <person name="Stursova M."/>
            <person name="Weitz H."/>
            <person name="Taylor A."/>
            <person name="Grigoriev I.V."/>
            <person name="Nagy L.G."/>
            <person name="Martin F."/>
            <person name="Kauserud H."/>
        </authorList>
    </citation>
    <scope>NUCLEOTIDE SEQUENCE</scope>
    <source>
        <strain evidence="1">CBHHK067</strain>
    </source>
</reference>
<proteinExistence type="predicted"/>
<dbReference type="Proteomes" id="UP001221757">
    <property type="component" value="Unassembled WGS sequence"/>
</dbReference>
<dbReference type="EMBL" id="JARKIE010000396">
    <property type="protein sequence ID" value="KAJ7645724.1"/>
    <property type="molecule type" value="Genomic_DNA"/>
</dbReference>
<organism evidence="1 2">
    <name type="scientific">Mycena rosella</name>
    <name type="common">Pink bonnet</name>
    <name type="synonym">Agaricus rosellus</name>
    <dbReference type="NCBI Taxonomy" id="1033263"/>
    <lineage>
        <taxon>Eukaryota</taxon>
        <taxon>Fungi</taxon>
        <taxon>Dikarya</taxon>
        <taxon>Basidiomycota</taxon>
        <taxon>Agaricomycotina</taxon>
        <taxon>Agaricomycetes</taxon>
        <taxon>Agaricomycetidae</taxon>
        <taxon>Agaricales</taxon>
        <taxon>Marasmiineae</taxon>
        <taxon>Mycenaceae</taxon>
        <taxon>Mycena</taxon>
    </lineage>
</organism>
<accession>A0AAD7CDK5</accession>
<comment type="caution">
    <text evidence="1">The sequence shown here is derived from an EMBL/GenBank/DDBJ whole genome shotgun (WGS) entry which is preliminary data.</text>
</comment>
<dbReference type="AlphaFoldDB" id="A0AAD7CDK5"/>
<name>A0AAD7CDK5_MYCRO</name>
<gene>
    <name evidence="1" type="ORF">B0H17DRAFT_959476</name>
</gene>
<keyword evidence="2" id="KW-1185">Reference proteome</keyword>